<feature type="region of interest" description="Disordered" evidence="1">
    <location>
        <begin position="91"/>
        <end position="140"/>
    </location>
</feature>
<evidence type="ECO:0000313" key="4">
    <source>
        <dbReference type="EMBL" id="TTU44326.1"/>
    </source>
</evidence>
<dbReference type="OrthoDB" id="8956018at2759"/>
<dbReference type="AlphaFoldDB" id="A0A556VV46"/>
<keyword evidence="3" id="KW-0732">Signal</keyword>
<keyword evidence="2" id="KW-1133">Transmembrane helix</keyword>
<accession>A0A556VV46</accession>
<evidence type="ECO:0000256" key="2">
    <source>
        <dbReference type="SAM" id="Phobius"/>
    </source>
</evidence>
<evidence type="ECO:0000256" key="3">
    <source>
        <dbReference type="SAM" id="SignalP"/>
    </source>
</evidence>
<gene>
    <name evidence="4" type="ORF">Baya_16264</name>
</gene>
<dbReference type="EMBL" id="VCAZ01000290">
    <property type="protein sequence ID" value="TTU44326.1"/>
    <property type="molecule type" value="Genomic_DNA"/>
</dbReference>
<dbReference type="Proteomes" id="UP000319801">
    <property type="component" value="Unassembled WGS sequence"/>
</dbReference>
<reference evidence="4 5" key="1">
    <citation type="journal article" date="2019" name="Genome Biol. Evol.">
        <title>Whole-Genome Sequencing of the Giant Devil Catfish, Bagarius yarrelli.</title>
        <authorList>
            <person name="Jiang W."/>
            <person name="Lv Y."/>
            <person name="Cheng L."/>
            <person name="Yang K."/>
            <person name="Chao B."/>
            <person name="Wang X."/>
            <person name="Li Y."/>
            <person name="Pan X."/>
            <person name="You X."/>
            <person name="Zhang Y."/>
            <person name="Yang J."/>
            <person name="Li J."/>
            <person name="Zhang X."/>
            <person name="Liu S."/>
            <person name="Sun C."/>
            <person name="Yang J."/>
            <person name="Shi Q."/>
        </authorList>
    </citation>
    <scope>NUCLEOTIDE SEQUENCE [LARGE SCALE GENOMIC DNA]</scope>
    <source>
        <strain evidence="4">JWS20170419001</strain>
        <tissue evidence="4">Muscle</tissue>
    </source>
</reference>
<protein>
    <submittedName>
        <fullName evidence="4">Sulfhydryl oxidase 1</fullName>
    </submittedName>
</protein>
<keyword evidence="2" id="KW-0812">Transmembrane</keyword>
<evidence type="ECO:0000313" key="5">
    <source>
        <dbReference type="Proteomes" id="UP000319801"/>
    </source>
</evidence>
<keyword evidence="5" id="KW-1185">Reference proteome</keyword>
<feature type="chain" id="PRO_5022009616" evidence="3">
    <location>
        <begin position="24"/>
        <end position="268"/>
    </location>
</feature>
<keyword evidence="2" id="KW-0472">Membrane</keyword>
<organism evidence="4 5">
    <name type="scientific">Bagarius yarrelli</name>
    <name type="common">Goonch</name>
    <name type="synonym">Bagrus yarrelli</name>
    <dbReference type="NCBI Taxonomy" id="175774"/>
    <lineage>
        <taxon>Eukaryota</taxon>
        <taxon>Metazoa</taxon>
        <taxon>Chordata</taxon>
        <taxon>Craniata</taxon>
        <taxon>Vertebrata</taxon>
        <taxon>Euteleostomi</taxon>
        <taxon>Actinopterygii</taxon>
        <taxon>Neopterygii</taxon>
        <taxon>Teleostei</taxon>
        <taxon>Ostariophysi</taxon>
        <taxon>Siluriformes</taxon>
        <taxon>Sisoridae</taxon>
        <taxon>Sisorinae</taxon>
        <taxon>Bagarius</taxon>
    </lineage>
</organism>
<sequence length="268" mass="30453">MCGIFAARVLCAAACLLFGGARAGLYTDSDQVAILTPANVHELLFNSSNAVLLEFYASCLKPNGDHTWIITELLTFIKHYYSGQRLLNDYVSNTTATPPPPNRRRAREAGPEQEHKAGDKQDKEMVGKVPGSPQAEKLSQKPNIMGLQQRLFKEDILDPDSFNVQHYKAKATLKRRDMRDKVEPHPQSIRRTKRDVSAQQAKVLAVEVEVEPYVQSRMRWMFMLSGGFSRLDVSLCVTLYMLSTLCIVAMCLYFRMKRRQRRTKDVLP</sequence>
<proteinExistence type="predicted"/>
<name>A0A556VV46_BAGYA</name>
<feature type="signal peptide" evidence="3">
    <location>
        <begin position="1"/>
        <end position="23"/>
    </location>
</feature>
<comment type="caution">
    <text evidence="4">The sequence shown here is derived from an EMBL/GenBank/DDBJ whole genome shotgun (WGS) entry which is preliminary data.</text>
</comment>
<feature type="compositionally biased region" description="Basic and acidic residues" evidence="1">
    <location>
        <begin position="107"/>
        <end position="126"/>
    </location>
</feature>
<evidence type="ECO:0000256" key="1">
    <source>
        <dbReference type="SAM" id="MobiDB-lite"/>
    </source>
</evidence>
<feature type="transmembrane region" description="Helical" evidence="2">
    <location>
        <begin position="237"/>
        <end position="254"/>
    </location>
</feature>